<evidence type="ECO:0000259" key="3">
    <source>
        <dbReference type="PROSITE" id="PS50887"/>
    </source>
</evidence>
<feature type="domain" description="GGDEF" evidence="3">
    <location>
        <begin position="387"/>
        <end position="520"/>
    </location>
</feature>
<organism evidence="4 5">
    <name type="scientific">Teichococcus vastitatis</name>
    <dbReference type="NCBI Taxonomy" id="2307076"/>
    <lineage>
        <taxon>Bacteria</taxon>
        <taxon>Pseudomonadati</taxon>
        <taxon>Pseudomonadota</taxon>
        <taxon>Alphaproteobacteria</taxon>
        <taxon>Acetobacterales</taxon>
        <taxon>Roseomonadaceae</taxon>
        <taxon>Roseomonas</taxon>
    </lineage>
</organism>
<dbReference type="EMBL" id="JALBUU010000004">
    <property type="protein sequence ID" value="MCI0753062.1"/>
    <property type="molecule type" value="Genomic_DNA"/>
</dbReference>
<evidence type="ECO:0000256" key="1">
    <source>
        <dbReference type="SAM" id="Phobius"/>
    </source>
</evidence>
<dbReference type="InterPro" id="IPR029787">
    <property type="entry name" value="Nucleotide_cyclase"/>
</dbReference>
<accession>A0ABS9W1H7</accession>
<dbReference type="RefSeq" id="WP_120009473.1">
    <property type="nucleotide sequence ID" value="NZ_JALBUU010000004.1"/>
</dbReference>
<dbReference type="InterPro" id="IPR043128">
    <property type="entry name" value="Rev_trsase/Diguanyl_cyclase"/>
</dbReference>
<feature type="transmembrane region" description="Helical" evidence="1">
    <location>
        <begin position="21"/>
        <end position="42"/>
    </location>
</feature>
<dbReference type="Gene3D" id="3.30.450.20">
    <property type="entry name" value="PAS domain"/>
    <property type="match status" value="1"/>
</dbReference>
<dbReference type="Gene3D" id="3.20.20.450">
    <property type="entry name" value="EAL domain"/>
    <property type="match status" value="1"/>
</dbReference>
<feature type="domain" description="EAL" evidence="2">
    <location>
        <begin position="529"/>
        <end position="779"/>
    </location>
</feature>
<keyword evidence="1" id="KW-0812">Transmembrane</keyword>
<dbReference type="SUPFAM" id="SSF141868">
    <property type="entry name" value="EAL domain-like"/>
    <property type="match status" value="1"/>
</dbReference>
<dbReference type="SUPFAM" id="SSF55785">
    <property type="entry name" value="PYP-like sensor domain (PAS domain)"/>
    <property type="match status" value="1"/>
</dbReference>
<dbReference type="Proteomes" id="UP001201985">
    <property type="component" value="Unassembled WGS sequence"/>
</dbReference>
<dbReference type="SUPFAM" id="SSF55073">
    <property type="entry name" value="Nucleotide cyclase"/>
    <property type="match status" value="1"/>
</dbReference>
<name>A0ABS9W1H7_9PROT</name>
<dbReference type="InterPro" id="IPR000160">
    <property type="entry name" value="GGDEF_dom"/>
</dbReference>
<dbReference type="InterPro" id="IPR001633">
    <property type="entry name" value="EAL_dom"/>
</dbReference>
<dbReference type="Gene3D" id="3.30.70.270">
    <property type="match status" value="1"/>
</dbReference>
<dbReference type="SMART" id="SM00091">
    <property type="entry name" value="PAS"/>
    <property type="match status" value="1"/>
</dbReference>
<evidence type="ECO:0000313" key="4">
    <source>
        <dbReference type="EMBL" id="MCI0753062.1"/>
    </source>
</evidence>
<keyword evidence="1" id="KW-1133">Transmembrane helix</keyword>
<feature type="transmembrane region" description="Helical" evidence="1">
    <location>
        <begin position="186"/>
        <end position="208"/>
    </location>
</feature>
<keyword evidence="1" id="KW-0472">Membrane</keyword>
<dbReference type="CDD" id="cd01948">
    <property type="entry name" value="EAL"/>
    <property type="match status" value="1"/>
</dbReference>
<evidence type="ECO:0000313" key="5">
    <source>
        <dbReference type="Proteomes" id="UP001201985"/>
    </source>
</evidence>
<proteinExistence type="predicted"/>
<dbReference type="SMART" id="SM00267">
    <property type="entry name" value="GGDEF"/>
    <property type="match status" value="1"/>
</dbReference>
<dbReference type="CDD" id="cd01949">
    <property type="entry name" value="GGDEF"/>
    <property type="match status" value="1"/>
</dbReference>
<comment type="caution">
    <text evidence="4">The sequence shown here is derived from an EMBL/GenBank/DDBJ whole genome shotgun (WGS) entry which is preliminary data.</text>
</comment>
<protein>
    <submittedName>
        <fullName evidence="4">EAL domain-containing protein</fullName>
    </submittedName>
</protein>
<dbReference type="PANTHER" id="PTHR44757">
    <property type="entry name" value="DIGUANYLATE CYCLASE DGCP"/>
    <property type="match status" value="1"/>
</dbReference>
<dbReference type="Pfam" id="PF00990">
    <property type="entry name" value="GGDEF"/>
    <property type="match status" value="1"/>
</dbReference>
<sequence length="781" mass="86668">MPEALRQSENSKTLAWRIFKPALAGVAAIFVSAAVYTSHLIAERQDALKQTSRYNVAWVASQAVSELLKLEQRIAASGVPGSDVDQDEVQLRLDILFNRVSVLAGPDVRDLALLNPEVSTVIADLDLVLHRVQPMIPLLEAPQTSRAMLVLLTPFEQRLARLAAAANVRGGDLVAEDQRQLSQLHWFFSGAMVILAACGLGLFILLLLRNNLLRQVHRQLLDRSHQLDTQNGRFDAALNNMSQALCMVDADGRLIVCNHRFLELFELTQQIANTRAPIQMVLQAVMRKGGPRAALAREIYARQELLIRTREAADFFCEHSSGQALAVFHRPMGAGWIATYEDITERRQTEARIAYLAHYDPLTGLLNRVLFRERLEHSLAVLGRSDQPLAVLCLDLDSFKEVNDTLGHPAGDTLLKEVAQRLRHCVGSDGEVARLSGDEFAILYPSMGDVERVRILAQQLISEVAEPVEIDGQNLVVGLSIGVSLSPLDAIEADDLLKKADIALYRTKSAGGRDVRFFEQNMQAQLEARRAIQAELRGALERRELELYYQPIFSLSDRSIVGFEALLRWHHPERGMVSPVDFIPVAEETGLIIEIGDWVIQQACADAARWPSGVRVAVNLSVLQFEKANLLQVVRDALHSSGLPARRLELEITESVLLKEDEATIQTLHQLKALGLRIALDDFGTGYASLSYLRSFPFDQIKIDRSFVQDLGVRADGALIVNAVAELAQKLGMETTAEGVETSEQLRLLQEAGCTQAQGFNFGRPNPASQVMRYFADAMQR</sequence>
<dbReference type="InterPro" id="IPR000014">
    <property type="entry name" value="PAS"/>
</dbReference>
<dbReference type="InterPro" id="IPR052155">
    <property type="entry name" value="Biofilm_reg_signaling"/>
</dbReference>
<dbReference type="PANTHER" id="PTHR44757:SF2">
    <property type="entry name" value="BIOFILM ARCHITECTURE MAINTENANCE PROTEIN MBAA"/>
    <property type="match status" value="1"/>
</dbReference>
<dbReference type="InterPro" id="IPR035965">
    <property type="entry name" value="PAS-like_dom_sf"/>
</dbReference>
<evidence type="ECO:0000259" key="2">
    <source>
        <dbReference type="PROSITE" id="PS50883"/>
    </source>
</evidence>
<dbReference type="PROSITE" id="PS50887">
    <property type="entry name" value="GGDEF"/>
    <property type="match status" value="1"/>
</dbReference>
<dbReference type="PROSITE" id="PS50883">
    <property type="entry name" value="EAL"/>
    <property type="match status" value="1"/>
</dbReference>
<dbReference type="InterPro" id="IPR035919">
    <property type="entry name" value="EAL_sf"/>
</dbReference>
<keyword evidence="5" id="KW-1185">Reference proteome</keyword>
<dbReference type="Pfam" id="PF00563">
    <property type="entry name" value="EAL"/>
    <property type="match status" value="1"/>
</dbReference>
<dbReference type="NCBIfam" id="TIGR00254">
    <property type="entry name" value="GGDEF"/>
    <property type="match status" value="1"/>
</dbReference>
<gene>
    <name evidence="4" type="ORF">MON41_04705</name>
</gene>
<dbReference type="SMART" id="SM00052">
    <property type="entry name" value="EAL"/>
    <property type="match status" value="1"/>
</dbReference>
<dbReference type="Pfam" id="PF12860">
    <property type="entry name" value="PAS_7"/>
    <property type="match status" value="1"/>
</dbReference>
<reference evidence="4 5" key="1">
    <citation type="submission" date="2022-03" db="EMBL/GenBank/DDBJ databases">
        <title>Complete genome analysis of Roseomonas KG 17.1 : a prolific producer of plant growth promoters.</title>
        <authorList>
            <person name="Saadouli I."/>
            <person name="Najjari A."/>
            <person name="Mosbah A."/>
            <person name="Ouzari H.I."/>
        </authorList>
    </citation>
    <scope>NUCLEOTIDE SEQUENCE [LARGE SCALE GENOMIC DNA]</scope>
    <source>
        <strain evidence="4 5">KG17-1</strain>
    </source>
</reference>